<keyword evidence="1" id="KW-0812">Transmembrane</keyword>
<evidence type="ECO:0008006" key="4">
    <source>
        <dbReference type="Google" id="ProtNLM"/>
    </source>
</evidence>
<reference evidence="2" key="1">
    <citation type="submission" date="2017-07" db="EMBL/GenBank/DDBJ databases">
        <title>The cable genome - Insights into the physiology and evolution of filamentous bacteria capable of sulfide oxidation via long distance electron transfer.</title>
        <authorList>
            <person name="Thorup C."/>
            <person name="Bjerg J.T."/>
            <person name="Schreiber L."/>
            <person name="Nielsen L.P."/>
            <person name="Kjeldsen K.U."/>
            <person name="Boesen T."/>
            <person name="Boggild A."/>
            <person name="Meysman F."/>
            <person name="Geelhoed J."/>
            <person name="Schramm A."/>
        </authorList>
    </citation>
    <scope>NUCLEOTIDE SEQUENCE [LARGE SCALE GENOMIC DNA]</scope>
    <source>
        <strain evidence="2">GS</strain>
    </source>
</reference>
<keyword evidence="1" id="KW-0472">Membrane</keyword>
<evidence type="ECO:0000256" key="1">
    <source>
        <dbReference type="SAM" id="Phobius"/>
    </source>
</evidence>
<gene>
    <name evidence="2" type="ORF">CDV28_1487</name>
</gene>
<evidence type="ECO:0000313" key="3">
    <source>
        <dbReference type="Proteomes" id="UP000316238"/>
    </source>
</evidence>
<organism evidence="2 3">
    <name type="scientific">Candidatus Electronema aureum</name>
    <dbReference type="NCBI Taxonomy" id="2005002"/>
    <lineage>
        <taxon>Bacteria</taxon>
        <taxon>Pseudomonadati</taxon>
        <taxon>Thermodesulfobacteriota</taxon>
        <taxon>Desulfobulbia</taxon>
        <taxon>Desulfobulbales</taxon>
        <taxon>Desulfobulbaceae</taxon>
        <taxon>Candidatus Electronema</taxon>
    </lineage>
</organism>
<feature type="transmembrane region" description="Helical" evidence="1">
    <location>
        <begin position="66"/>
        <end position="84"/>
    </location>
</feature>
<protein>
    <recommendedName>
        <fullName evidence="4">SMODS and SLOG-associating 2TM effector domain-containing protein</fullName>
    </recommendedName>
</protein>
<dbReference type="NCBIfam" id="NF033634">
    <property type="entry name" value="SLATT_1"/>
    <property type="match status" value="1"/>
</dbReference>
<keyword evidence="3" id="KW-1185">Reference proteome</keyword>
<name>A0A521FYU4_9BACT</name>
<evidence type="ECO:0000313" key="2">
    <source>
        <dbReference type="EMBL" id="TAA73935.1"/>
    </source>
</evidence>
<dbReference type="EMBL" id="NQJD01000048">
    <property type="protein sequence ID" value="TAA73935.1"/>
    <property type="molecule type" value="Genomic_DNA"/>
</dbReference>
<comment type="caution">
    <text evidence="2">The sequence shown here is derived from an EMBL/GenBank/DDBJ whole genome shotgun (WGS) entry which is preliminary data.</text>
</comment>
<dbReference type="Proteomes" id="UP000316238">
    <property type="component" value="Unassembled WGS sequence"/>
</dbReference>
<proteinExistence type="predicted"/>
<dbReference type="Pfam" id="PF14015">
    <property type="entry name" value="DUF4231"/>
    <property type="match status" value="1"/>
</dbReference>
<feature type="transmembrane region" description="Helical" evidence="1">
    <location>
        <begin position="36"/>
        <end position="54"/>
    </location>
</feature>
<dbReference type="AlphaFoldDB" id="A0A521FYU4"/>
<accession>A0A521FYU4</accession>
<sequence length="151" mass="17909">MQKHIEDKISFLKQEVDLKIKSFEEKRTFNRKMSSYLNMTLIIISALITIFLGIEQDTYKIFFKNLALVLSASLTVLSTLDSFFNYKKLWVKYTDTTNDLKALKTDILYSCIKSDENISEQVIDKFYDRYISILKDTNQHWIQSRLKPEQK</sequence>
<keyword evidence="1" id="KW-1133">Transmembrane helix</keyword>
<dbReference type="InterPro" id="IPR025325">
    <property type="entry name" value="DUF4231"/>
</dbReference>